<organism evidence="1">
    <name type="scientific">Spironucleus salmonicida</name>
    <dbReference type="NCBI Taxonomy" id="348837"/>
    <lineage>
        <taxon>Eukaryota</taxon>
        <taxon>Metamonada</taxon>
        <taxon>Diplomonadida</taxon>
        <taxon>Hexamitidae</taxon>
        <taxon>Hexamitinae</taxon>
        <taxon>Spironucleus</taxon>
    </lineage>
</organism>
<gene>
    <name evidence="1" type="ORF">SS50377_10821</name>
    <name evidence="2" type="ORF">SS50377_27181</name>
    <name evidence="3" type="ORF">SS50377_27189</name>
</gene>
<evidence type="ECO:0000313" key="1">
    <source>
        <dbReference type="EMBL" id="EST48972.1"/>
    </source>
</evidence>
<accession>V6LWG4</accession>
<evidence type="ECO:0000313" key="2">
    <source>
        <dbReference type="EMBL" id="KAH0570888.1"/>
    </source>
</evidence>
<evidence type="ECO:0000313" key="4">
    <source>
        <dbReference type="Proteomes" id="UP000018208"/>
    </source>
</evidence>
<reference evidence="2" key="2">
    <citation type="submission" date="2020-12" db="EMBL/GenBank/DDBJ databases">
        <title>New Spironucleus salmonicida genome in near-complete chromosomes.</title>
        <authorList>
            <person name="Xu F."/>
            <person name="Kurt Z."/>
            <person name="Jimenez-Gonzalez A."/>
            <person name="Astvaldsson A."/>
            <person name="Andersson J.O."/>
            <person name="Svard S.G."/>
        </authorList>
    </citation>
    <scope>NUCLEOTIDE SEQUENCE</scope>
    <source>
        <strain evidence="2">ATCC 50377</strain>
    </source>
</reference>
<protein>
    <submittedName>
        <fullName evidence="1">Uncharacterized protein</fullName>
    </submittedName>
</protein>
<reference evidence="1 2" key="1">
    <citation type="journal article" date="2014" name="PLoS Genet.">
        <title>The Genome of Spironucleus salmonicida Highlights a Fish Pathogen Adapted to Fluctuating Environments.</title>
        <authorList>
            <person name="Xu F."/>
            <person name="Jerlstrom-Hultqvist J."/>
            <person name="Einarsson E."/>
            <person name="Astvaldsson A."/>
            <person name="Svard S.G."/>
            <person name="Andersson J.O."/>
        </authorList>
    </citation>
    <scope>NUCLEOTIDE SEQUENCE</scope>
    <source>
        <strain evidence="2">ATCC 50377</strain>
    </source>
</reference>
<dbReference type="EMBL" id="AUWU02000007">
    <property type="protein sequence ID" value="KAH0570888.1"/>
    <property type="molecule type" value="Genomic_DNA"/>
</dbReference>
<sequence length="65" mass="6792">MSARGQQELLKLPTYSLARDLAQLQNQNGLVPYTAQVTRVATMPLGGLGGSGSGGTVFEASQRAK</sequence>
<dbReference type="EMBL" id="KI545970">
    <property type="protein sequence ID" value="EST48972.1"/>
    <property type="molecule type" value="Genomic_DNA"/>
</dbReference>
<dbReference type="VEuPathDB" id="GiardiaDB:SS50377_27181"/>
<evidence type="ECO:0000313" key="3">
    <source>
        <dbReference type="EMBL" id="KAH0570896.1"/>
    </source>
</evidence>
<dbReference type="AlphaFoldDB" id="V6LWG4"/>
<keyword evidence="4" id="KW-1185">Reference proteome</keyword>
<dbReference type="Proteomes" id="UP000018208">
    <property type="component" value="Unassembled WGS sequence"/>
</dbReference>
<dbReference type="EMBL" id="AUWU02000007">
    <property type="protein sequence ID" value="KAH0570896.1"/>
    <property type="molecule type" value="Genomic_DNA"/>
</dbReference>
<dbReference type="VEuPathDB" id="GiardiaDB:SS50377_27189"/>
<name>V6LWG4_9EUKA</name>
<proteinExistence type="predicted"/>